<keyword evidence="2" id="KW-1185">Reference proteome</keyword>
<dbReference type="Proteomes" id="UP000265520">
    <property type="component" value="Unassembled WGS sequence"/>
</dbReference>
<accession>A0A392T2D4</accession>
<protein>
    <submittedName>
        <fullName evidence="1">Uncharacterized protein</fullName>
    </submittedName>
</protein>
<organism evidence="1 2">
    <name type="scientific">Trifolium medium</name>
    <dbReference type="NCBI Taxonomy" id="97028"/>
    <lineage>
        <taxon>Eukaryota</taxon>
        <taxon>Viridiplantae</taxon>
        <taxon>Streptophyta</taxon>
        <taxon>Embryophyta</taxon>
        <taxon>Tracheophyta</taxon>
        <taxon>Spermatophyta</taxon>
        <taxon>Magnoliopsida</taxon>
        <taxon>eudicotyledons</taxon>
        <taxon>Gunneridae</taxon>
        <taxon>Pentapetalae</taxon>
        <taxon>rosids</taxon>
        <taxon>fabids</taxon>
        <taxon>Fabales</taxon>
        <taxon>Fabaceae</taxon>
        <taxon>Papilionoideae</taxon>
        <taxon>50 kb inversion clade</taxon>
        <taxon>NPAAA clade</taxon>
        <taxon>Hologalegina</taxon>
        <taxon>IRL clade</taxon>
        <taxon>Trifolieae</taxon>
        <taxon>Trifolium</taxon>
    </lineage>
</organism>
<sequence>LIEEIVRNTQSSSPSQLNRFKFFVDFLNPFSCILLKLNKFIQIPILNSVQILGDVIPQSFPMFQILIRFSE</sequence>
<evidence type="ECO:0000313" key="1">
    <source>
        <dbReference type="EMBL" id="MCI54310.1"/>
    </source>
</evidence>
<comment type="caution">
    <text evidence="1">The sequence shown here is derived from an EMBL/GenBank/DDBJ whole genome shotgun (WGS) entry which is preliminary data.</text>
</comment>
<evidence type="ECO:0000313" key="2">
    <source>
        <dbReference type="Proteomes" id="UP000265520"/>
    </source>
</evidence>
<dbReference type="EMBL" id="LXQA010477178">
    <property type="protein sequence ID" value="MCI54310.1"/>
    <property type="molecule type" value="Genomic_DNA"/>
</dbReference>
<feature type="non-terminal residue" evidence="1">
    <location>
        <position position="1"/>
    </location>
</feature>
<reference evidence="1 2" key="1">
    <citation type="journal article" date="2018" name="Front. Plant Sci.">
        <title>Red Clover (Trifolium pratense) and Zigzag Clover (T. medium) - A Picture of Genomic Similarities and Differences.</title>
        <authorList>
            <person name="Dluhosova J."/>
            <person name="Istvanek J."/>
            <person name="Nedelnik J."/>
            <person name="Repkova J."/>
        </authorList>
    </citation>
    <scope>NUCLEOTIDE SEQUENCE [LARGE SCALE GENOMIC DNA]</scope>
    <source>
        <strain evidence="2">cv. 10/8</strain>
        <tissue evidence="1">Leaf</tissue>
    </source>
</reference>
<name>A0A392T2D4_9FABA</name>
<dbReference type="AlphaFoldDB" id="A0A392T2D4"/>
<proteinExistence type="predicted"/>